<feature type="compositionally biased region" description="Low complexity" evidence="1">
    <location>
        <begin position="217"/>
        <end position="229"/>
    </location>
</feature>
<dbReference type="InterPro" id="IPR057670">
    <property type="entry name" value="SH3_retrovirus"/>
</dbReference>
<dbReference type="PANTHER" id="PTHR11439">
    <property type="entry name" value="GAG-POL-RELATED RETROTRANSPOSON"/>
    <property type="match status" value="1"/>
</dbReference>
<gene>
    <name evidence="4" type="ORF">Tco_1066972</name>
</gene>
<dbReference type="PANTHER" id="PTHR11439:SF508">
    <property type="entry name" value="RNA-DIRECTED DNA POLYMERASE"/>
    <property type="match status" value="1"/>
</dbReference>
<dbReference type="CDD" id="cd09272">
    <property type="entry name" value="RNase_HI_RT_Ty1"/>
    <property type="match status" value="1"/>
</dbReference>
<feature type="region of interest" description="Disordered" evidence="1">
    <location>
        <begin position="264"/>
        <end position="290"/>
    </location>
</feature>
<name>A0ABQ5HC56_9ASTR</name>
<dbReference type="InterPro" id="IPR013103">
    <property type="entry name" value="RVT_2"/>
</dbReference>
<dbReference type="Pfam" id="PF07727">
    <property type="entry name" value="RVT_2"/>
    <property type="match status" value="1"/>
</dbReference>
<dbReference type="EMBL" id="BQNB010019433">
    <property type="protein sequence ID" value="GJT85255.1"/>
    <property type="molecule type" value="Genomic_DNA"/>
</dbReference>
<accession>A0ABQ5HC56</accession>
<protein>
    <submittedName>
        <fullName evidence="4">Ribonuclease H-like domain-containing protein</fullName>
    </submittedName>
</protein>
<dbReference type="Pfam" id="PF25597">
    <property type="entry name" value="SH3_retrovirus"/>
    <property type="match status" value="1"/>
</dbReference>
<dbReference type="Proteomes" id="UP001151760">
    <property type="component" value="Unassembled WGS sequence"/>
</dbReference>
<keyword evidence="5" id="KW-1185">Reference proteome</keyword>
<reference evidence="4" key="1">
    <citation type="journal article" date="2022" name="Int. J. Mol. Sci.">
        <title>Draft Genome of Tanacetum Coccineum: Genomic Comparison of Closely Related Tanacetum-Family Plants.</title>
        <authorList>
            <person name="Yamashiro T."/>
            <person name="Shiraishi A."/>
            <person name="Nakayama K."/>
            <person name="Satake H."/>
        </authorList>
    </citation>
    <scope>NUCLEOTIDE SEQUENCE</scope>
</reference>
<evidence type="ECO:0000256" key="1">
    <source>
        <dbReference type="SAM" id="MobiDB-lite"/>
    </source>
</evidence>
<evidence type="ECO:0000313" key="4">
    <source>
        <dbReference type="EMBL" id="GJT85255.1"/>
    </source>
</evidence>
<feature type="region of interest" description="Disordered" evidence="1">
    <location>
        <begin position="204"/>
        <end position="229"/>
    </location>
</feature>
<evidence type="ECO:0000259" key="2">
    <source>
        <dbReference type="Pfam" id="PF07727"/>
    </source>
</evidence>
<feature type="compositionally biased region" description="Basic and acidic residues" evidence="1">
    <location>
        <begin position="265"/>
        <end position="275"/>
    </location>
</feature>
<proteinExistence type="predicted"/>
<reference evidence="4" key="2">
    <citation type="submission" date="2022-01" db="EMBL/GenBank/DDBJ databases">
        <authorList>
            <person name="Yamashiro T."/>
            <person name="Shiraishi A."/>
            <person name="Satake H."/>
            <person name="Nakayama K."/>
        </authorList>
    </citation>
    <scope>NUCLEOTIDE SEQUENCE</scope>
</reference>
<feature type="compositionally biased region" description="Polar residues" evidence="1">
    <location>
        <begin position="276"/>
        <end position="290"/>
    </location>
</feature>
<comment type="caution">
    <text evidence="4">The sequence shown here is derived from an EMBL/GenBank/DDBJ whole genome shotgun (WGS) entry which is preliminary data.</text>
</comment>
<evidence type="ECO:0000313" key="5">
    <source>
        <dbReference type="Proteomes" id="UP001151760"/>
    </source>
</evidence>
<feature type="domain" description="Reverse transcriptase Ty1/copia-type" evidence="2">
    <location>
        <begin position="368"/>
        <end position="448"/>
    </location>
</feature>
<organism evidence="4 5">
    <name type="scientific">Tanacetum coccineum</name>
    <dbReference type="NCBI Taxonomy" id="301880"/>
    <lineage>
        <taxon>Eukaryota</taxon>
        <taxon>Viridiplantae</taxon>
        <taxon>Streptophyta</taxon>
        <taxon>Embryophyta</taxon>
        <taxon>Tracheophyta</taxon>
        <taxon>Spermatophyta</taxon>
        <taxon>Magnoliopsida</taxon>
        <taxon>eudicotyledons</taxon>
        <taxon>Gunneridae</taxon>
        <taxon>Pentapetalae</taxon>
        <taxon>asterids</taxon>
        <taxon>campanulids</taxon>
        <taxon>Asterales</taxon>
        <taxon>Asteraceae</taxon>
        <taxon>Asteroideae</taxon>
        <taxon>Anthemideae</taxon>
        <taxon>Anthemidinae</taxon>
        <taxon>Tanacetum</taxon>
    </lineage>
</organism>
<evidence type="ECO:0000259" key="3">
    <source>
        <dbReference type="Pfam" id="PF25597"/>
    </source>
</evidence>
<feature type="domain" description="Retroviral polymerase SH3-like" evidence="3">
    <location>
        <begin position="122"/>
        <end position="171"/>
    </location>
</feature>
<sequence length="700" mass="80505">MCMPIWQIVDSGANQHMTYTAKGLDNVVDISHLKIKVDHPNRTEAFISKIVNLKLSNGLTLYDVMVIPELGHPAEPVMNVLKKSLNFDKSDKGGIPLSMWSDCILTATYLIKRLPSSVLNGNDKFGRRSEKYVLIGYSCVKKGYRLYSLDKHQFIFSRDVKFFENMFPFKDFDKIKDATENVFQDINHINYFDFKYPEIPNDDERVDPNLSCDNNKSQSASSSSSESGGISVTADFLVNFRNDADSSDNNFATQDEEVTTLKENIFSKDNMDKNPKTISQDNQNLRRSSRQSVFPKKYNDFVVDSKVKYGIEKYVGYSKLNSENYCFITQLNKNFELTSFFEAFKFSYWIDAMNQERNALVRNGTWEIVDLPKDDIIITGNNVSENEKFKVFLKSKFMIKDLGKLKYFLGIKVVDTNKGICLNQRKYVLYLLSEYGMLTCKPVDTPLLSKLIISNEAIFMHSPLKSHLKTTFKILRYLKDVQMIYYWLLGFFNNSLIFWKSKKQNTLSKSSTEAEYGALASVTSEIVANSIFHKRTKLLEIYLHFVREKILKGVVKTVKVDYENQIADIFTKGLDFIDEGFELYGKSVKDGELFLLCARFCHVAEHQIRYQESGIRDNIPLHDDRVVDRLSNARSRHGPSESGDSCEGKVENATAEMMCDLDQLMERKEGGGANMTYYDLRDMYGGHVWRRILLPMLAIV</sequence>